<dbReference type="RefSeq" id="XP_067490305.1">
    <property type="nucleotide sequence ID" value="XM_067635923.1"/>
</dbReference>
<dbReference type="STRING" id="97331.A0A437A0H2"/>
<keyword evidence="3" id="KW-1185">Reference proteome</keyword>
<organism evidence="2 3">
    <name type="scientific">Arthrobotrys flagrans</name>
    <name type="common">Nematode-trapping fungus</name>
    <name type="synonym">Trichothecium flagrans</name>
    <dbReference type="NCBI Taxonomy" id="97331"/>
    <lineage>
        <taxon>Eukaryota</taxon>
        <taxon>Fungi</taxon>
        <taxon>Dikarya</taxon>
        <taxon>Ascomycota</taxon>
        <taxon>Pezizomycotina</taxon>
        <taxon>Orbiliomycetes</taxon>
        <taxon>Orbiliales</taxon>
        <taxon>Orbiliaceae</taxon>
        <taxon>Arthrobotrys</taxon>
    </lineage>
</organism>
<dbReference type="AlphaFoldDB" id="A0A437A0H2"/>
<evidence type="ECO:0000313" key="2">
    <source>
        <dbReference type="EMBL" id="RVD84761.1"/>
    </source>
</evidence>
<proteinExistence type="predicted"/>
<dbReference type="Proteomes" id="UP000283090">
    <property type="component" value="Unassembled WGS sequence"/>
</dbReference>
<accession>A0A437A0H2</accession>
<dbReference type="VEuPathDB" id="FungiDB:DFL_006487"/>
<evidence type="ECO:0000313" key="3">
    <source>
        <dbReference type="Proteomes" id="UP000283090"/>
    </source>
</evidence>
<dbReference type="OrthoDB" id="444631at2759"/>
<evidence type="ECO:0000256" key="1">
    <source>
        <dbReference type="SAM" id="MobiDB-lite"/>
    </source>
</evidence>
<name>A0A437A0H2_ARTFL</name>
<gene>
    <name evidence="2" type="ORF">DFL_006487</name>
</gene>
<dbReference type="GeneID" id="93588798"/>
<feature type="region of interest" description="Disordered" evidence="1">
    <location>
        <begin position="1"/>
        <end position="34"/>
    </location>
</feature>
<protein>
    <submittedName>
        <fullName evidence="2">Uncharacterized protein</fullName>
    </submittedName>
</protein>
<feature type="region of interest" description="Disordered" evidence="1">
    <location>
        <begin position="71"/>
        <end position="111"/>
    </location>
</feature>
<comment type="caution">
    <text evidence="2">The sequence shown here is derived from an EMBL/GenBank/DDBJ whole genome shotgun (WGS) entry which is preliminary data.</text>
</comment>
<sequence length="190" mass="20474">MVRHSAEGTYGRFGRTPDNGDNGGAATIRGDAEKFENRVDTTALIPPFESHATTMVGSDICSNIGRSRRELSDEDLDFPDGFDRKYGPPPSNWDDHAPAGPSTPGSSHAGMGFIDHPPVPTIGQRTSDMGWVNKEISMASDGMDPESFKKGNMNARMDLVDALRGGPVGIIPESRGGRVKLRFRISNVNS</sequence>
<dbReference type="EMBL" id="SAEB01000007">
    <property type="protein sequence ID" value="RVD84761.1"/>
    <property type="molecule type" value="Genomic_DNA"/>
</dbReference>
<reference evidence="2 3" key="1">
    <citation type="submission" date="2019-01" db="EMBL/GenBank/DDBJ databases">
        <title>Intercellular communication is required for trap formation in the nematode-trapping fungus Duddingtonia flagrans.</title>
        <authorList>
            <person name="Youssar L."/>
            <person name="Wernet V."/>
            <person name="Hensel N."/>
            <person name="Hildebrandt H.-G."/>
            <person name="Fischer R."/>
        </authorList>
    </citation>
    <scope>NUCLEOTIDE SEQUENCE [LARGE SCALE GENOMIC DNA]</scope>
    <source>
        <strain evidence="2 3">CBS H-5679</strain>
    </source>
</reference>